<dbReference type="InterPro" id="IPR029006">
    <property type="entry name" value="ADF-H/Gelsolin-like_dom_sf"/>
</dbReference>
<protein>
    <recommendedName>
        <fullName evidence="1">ADF-H domain-containing protein</fullName>
    </recommendedName>
</protein>
<dbReference type="SUPFAM" id="SSF55753">
    <property type="entry name" value="Actin depolymerizing proteins"/>
    <property type="match status" value="1"/>
</dbReference>
<evidence type="ECO:0000313" key="2">
    <source>
        <dbReference type="EMBL" id="RAL44605.1"/>
    </source>
</evidence>
<proteinExistence type="predicted"/>
<dbReference type="InterPro" id="IPR002108">
    <property type="entry name" value="ADF-H"/>
</dbReference>
<gene>
    <name evidence="2" type="ORF">DM860_003364</name>
</gene>
<feature type="domain" description="ADF-H" evidence="1">
    <location>
        <begin position="34"/>
        <end position="77"/>
    </location>
</feature>
<dbReference type="EMBL" id="NQVE01000142">
    <property type="protein sequence ID" value="RAL44605.1"/>
    <property type="molecule type" value="Genomic_DNA"/>
</dbReference>
<comment type="caution">
    <text evidence="2">The sequence shown here is derived from an EMBL/GenBank/DDBJ whole genome shotgun (WGS) entry which is preliminary data.</text>
</comment>
<sequence length="111" mass="12761">MFDLSAGYIGSKCTGFGIANQREDPKLAKTQQEHSKNTFAELQRKKVYRYVVFKIDERKKEVVVEKSYDDFTASLPIMLSMTLILLPQRTAKRAKFSSLHGEFCFSYLASH</sequence>
<evidence type="ECO:0000313" key="3">
    <source>
        <dbReference type="Proteomes" id="UP000249390"/>
    </source>
</evidence>
<name>A0A328DFL1_9ASTE</name>
<organism evidence="2 3">
    <name type="scientific">Cuscuta australis</name>
    <dbReference type="NCBI Taxonomy" id="267555"/>
    <lineage>
        <taxon>Eukaryota</taxon>
        <taxon>Viridiplantae</taxon>
        <taxon>Streptophyta</taxon>
        <taxon>Embryophyta</taxon>
        <taxon>Tracheophyta</taxon>
        <taxon>Spermatophyta</taxon>
        <taxon>Magnoliopsida</taxon>
        <taxon>eudicotyledons</taxon>
        <taxon>Gunneridae</taxon>
        <taxon>Pentapetalae</taxon>
        <taxon>asterids</taxon>
        <taxon>lamiids</taxon>
        <taxon>Solanales</taxon>
        <taxon>Convolvulaceae</taxon>
        <taxon>Cuscuteae</taxon>
        <taxon>Cuscuta</taxon>
        <taxon>Cuscuta subgen. Grammica</taxon>
        <taxon>Cuscuta sect. Cleistogrammica</taxon>
    </lineage>
</organism>
<dbReference type="GO" id="GO:0003779">
    <property type="term" value="F:actin binding"/>
    <property type="evidence" value="ECO:0007669"/>
    <property type="project" value="InterPro"/>
</dbReference>
<evidence type="ECO:0000259" key="1">
    <source>
        <dbReference type="Pfam" id="PF00241"/>
    </source>
</evidence>
<dbReference type="Pfam" id="PF00241">
    <property type="entry name" value="Cofilin_ADF"/>
    <property type="match status" value="1"/>
</dbReference>
<keyword evidence="3" id="KW-1185">Reference proteome</keyword>
<dbReference type="Gene3D" id="3.40.20.10">
    <property type="entry name" value="Severin"/>
    <property type="match status" value="1"/>
</dbReference>
<dbReference type="Proteomes" id="UP000249390">
    <property type="component" value="Unassembled WGS sequence"/>
</dbReference>
<reference evidence="2 3" key="1">
    <citation type="submission" date="2018-06" db="EMBL/GenBank/DDBJ databases">
        <title>The Genome of Cuscuta australis (Dodder) Provides Insight into the Evolution of Plant Parasitism.</title>
        <authorList>
            <person name="Liu H."/>
        </authorList>
    </citation>
    <scope>NUCLEOTIDE SEQUENCE [LARGE SCALE GENOMIC DNA]</scope>
    <source>
        <strain evidence="3">cv. Yunnan</strain>
        <tissue evidence="2">Vines</tissue>
    </source>
</reference>
<dbReference type="AlphaFoldDB" id="A0A328DFL1"/>
<accession>A0A328DFL1</accession>